<name>A0ABR3N1Y3_9TELE</name>
<accession>A0ABR3N1Y3</accession>
<evidence type="ECO:0000313" key="2">
    <source>
        <dbReference type="EMBL" id="KAL1270877.1"/>
    </source>
</evidence>
<comment type="caution">
    <text evidence="2">The sequence shown here is derived from an EMBL/GenBank/DDBJ whole genome shotgun (WGS) entry which is preliminary data.</text>
</comment>
<dbReference type="InterPro" id="IPR012340">
    <property type="entry name" value="NA-bd_OB-fold"/>
</dbReference>
<evidence type="ECO:0000313" key="3">
    <source>
        <dbReference type="Proteomes" id="UP001558613"/>
    </source>
</evidence>
<dbReference type="Proteomes" id="UP001558613">
    <property type="component" value="Unassembled WGS sequence"/>
</dbReference>
<organism evidence="2 3">
    <name type="scientific">Cirrhinus molitorella</name>
    <name type="common">mud carp</name>
    <dbReference type="NCBI Taxonomy" id="172907"/>
    <lineage>
        <taxon>Eukaryota</taxon>
        <taxon>Metazoa</taxon>
        <taxon>Chordata</taxon>
        <taxon>Craniata</taxon>
        <taxon>Vertebrata</taxon>
        <taxon>Euteleostomi</taxon>
        <taxon>Actinopterygii</taxon>
        <taxon>Neopterygii</taxon>
        <taxon>Teleostei</taxon>
        <taxon>Ostariophysi</taxon>
        <taxon>Cypriniformes</taxon>
        <taxon>Cyprinidae</taxon>
        <taxon>Labeoninae</taxon>
        <taxon>Labeonini</taxon>
        <taxon>Cirrhinus</taxon>
    </lineage>
</organism>
<sequence length="127" mass="14488">MSDTEASEQPQPERKVIGRGSRRCKGTVKWFNVRNGYGFINRRGESGGASAGPISEGEGSEEKGAPRPRPRRQRPRRRPVQPQGEGEGGEKNEEVDGAQQRPPPRRFRPRFRRPLRPRPPLERLNRQ</sequence>
<evidence type="ECO:0000256" key="1">
    <source>
        <dbReference type="SAM" id="MobiDB-lite"/>
    </source>
</evidence>
<proteinExistence type="predicted"/>
<feature type="region of interest" description="Disordered" evidence="1">
    <location>
        <begin position="1"/>
        <end position="127"/>
    </location>
</feature>
<evidence type="ECO:0008006" key="4">
    <source>
        <dbReference type="Google" id="ProtNLM"/>
    </source>
</evidence>
<protein>
    <recommendedName>
        <fullName evidence="4">Y-box binding protein 2</fullName>
    </recommendedName>
</protein>
<gene>
    <name evidence="2" type="ORF">QQF64_029893</name>
</gene>
<feature type="compositionally biased region" description="Polar residues" evidence="1">
    <location>
        <begin position="1"/>
        <end position="10"/>
    </location>
</feature>
<dbReference type="SUPFAM" id="SSF50249">
    <property type="entry name" value="Nucleic acid-binding proteins"/>
    <property type="match status" value="1"/>
</dbReference>
<reference evidence="2 3" key="1">
    <citation type="submission" date="2023-09" db="EMBL/GenBank/DDBJ databases">
        <authorList>
            <person name="Wang M."/>
        </authorList>
    </citation>
    <scope>NUCLEOTIDE SEQUENCE [LARGE SCALE GENOMIC DNA]</scope>
    <source>
        <strain evidence="2">GT-2023</strain>
        <tissue evidence="2">Liver</tissue>
    </source>
</reference>
<feature type="compositionally biased region" description="Basic residues" evidence="1">
    <location>
        <begin position="66"/>
        <end position="79"/>
    </location>
</feature>
<feature type="compositionally biased region" description="Basic residues" evidence="1">
    <location>
        <begin position="103"/>
        <end position="116"/>
    </location>
</feature>
<keyword evidence="3" id="KW-1185">Reference proteome</keyword>
<dbReference type="EMBL" id="JAYMGO010000007">
    <property type="protein sequence ID" value="KAL1270877.1"/>
    <property type="molecule type" value="Genomic_DNA"/>
</dbReference>
<dbReference type="Gene3D" id="2.40.50.140">
    <property type="entry name" value="Nucleic acid-binding proteins"/>
    <property type="match status" value="1"/>
</dbReference>